<dbReference type="AlphaFoldDB" id="A0A1C7FB88"/>
<organism evidence="1 2">
    <name type="scientific">Vibrio scophthalmi</name>
    <dbReference type="NCBI Taxonomy" id="45658"/>
    <lineage>
        <taxon>Bacteria</taxon>
        <taxon>Pseudomonadati</taxon>
        <taxon>Pseudomonadota</taxon>
        <taxon>Gammaproteobacteria</taxon>
        <taxon>Vibrionales</taxon>
        <taxon>Vibrionaceae</taxon>
        <taxon>Vibrio</taxon>
    </lineage>
</organism>
<keyword evidence="2" id="KW-1185">Reference proteome</keyword>
<accession>A0A1C7FB88</accession>
<dbReference type="EMBL" id="CP016414">
    <property type="protein sequence ID" value="ANU37008.1"/>
    <property type="molecule type" value="Genomic_DNA"/>
</dbReference>
<proteinExistence type="predicted"/>
<reference evidence="1 2" key="1">
    <citation type="submission" date="2016-07" db="EMBL/GenBank/DDBJ databases">
        <title>Genome sequencing of Vibrio scophthalmi strain VS-05, an isolated from Paralichthys olivaceus.</title>
        <authorList>
            <person name="Han H.-J."/>
        </authorList>
    </citation>
    <scope>NUCLEOTIDE SEQUENCE [LARGE SCALE GENOMIC DNA]</scope>
    <source>
        <strain evidence="1 2">VS-05</strain>
    </source>
</reference>
<evidence type="ECO:0000313" key="2">
    <source>
        <dbReference type="Proteomes" id="UP000092528"/>
    </source>
</evidence>
<dbReference type="Proteomes" id="UP000092528">
    <property type="component" value="Chromosome 1"/>
</dbReference>
<name>A0A1C7FB88_9VIBR</name>
<dbReference type="RefSeq" id="WP_065545551.1">
    <property type="nucleotide sequence ID" value="NZ_CP016414.1"/>
</dbReference>
<protein>
    <submittedName>
        <fullName evidence="1">Uncharacterized protein</fullName>
    </submittedName>
</protein>
<sequence>MSQPLPCYTSENLEALAKSLAADLEHLSPLTAPAKNKHQRMWCVWWLRNNVQCWTNEMMEILLDNICVATTWVDVMDRLFPNNGITNNQKHFFRSTLNALLANAARKKDAVLPAHFRYEKTVKDEILASSPISSCYPKLALEIWVDVTDKSREKYKGMFTSRFDDLNIKKTSLTSQTATLSRYMICRGIESFDEMTVESFVDFRVEHYIFTPSAELSWKQVCQHFEKKGLLPNGWVQECIELYAIRRPKEVATYAMSTGEVVSNRSGYISNTFGEFQSLKQGAQNFELGATYKKGVKLLYAQNTSTDVVSFGEFKLSRKISEYAPDNLVVSDDNLWKTTQLAWTDLTDIEKNTAKTRINVLQYFNAYLFAYLPWFYQRHPNCFFDYPETPSKFLCSAFVKQDPVLHRAYLQEAKEQGKELIYPMSLLSFIEGMTSRALSGESSANQLRETCAGLRRYFEATMDRYGELEGLNLKQNPIPEMRNVGYKRSGKTKKDTFQIGYWVVFRMWLKELAKAAVFCSSTEIAKEASLERRLALELDRKKLLKIKGFEWIDEITYSQNFDRFYIPTSIAIGGKELEIGEVKLPMWMRQRTRKMVVGENSTTVDIANYQHLLTLTVSAYAGQRSSNGAHLCADTFDADYIPTNVEDPATSHVPLRVRTDKVRVQGLESCIQEDVMMLLCHAKEMRKNFSGSSFVEPKPYQNNEKSAKGKFRPLLQGSVTHSDIHPNMDAFVYMFEEWLNKHAIDFDTKITLTPSNLKVGQFELVKEHNLTELTKVMLCQYEDLDEPVAYSPLIPKTSLTPHSFRAQLVTVINITTGDEDAVKAMTGQTSGTIGYYTKASPEDAAALSILKDKMQSSNNVVSAEETLVTEDMLAQLFDPIEDDHNKDLPFFAVSGDALRAFKESGGRGLAINYTHICPYDNKCPEDVIAEHGRMNCHECSHACITSHNKVAIGAAARKALDEAKEYSAMLMLSTNNAEKTQLEAKCNEQIRIASHWLTKHSYIRQNPDKYIIAGASALEQYKYVPDDELSNSLLARLKEVSGSPSLQSQNLKRLASMVATKLRVKVQRQKVPELSQNTRMMLEFDPVKYVVQNLSMLAQLKGTDPETLLVETMKQETDVPLLEELELV</sequence>
<evidence type="ECO:0000313" key="1">
    <source>
        <dbReference type="EMBL" id="ANU37008.1"/>
    </source>
</evidence>
<gene>
    <name evidence="1" type="ORF">VSVS05_01883</name>
</gene>
<dbReference type="PATRIC" id="fig|45658.7.peg.1874"/>